<gene>
    <name evidence="7" type="ORF">DTO57_05270</name>
</gene>
<dbReference type="InterPro" id="IPR002293">
    <property type="entry name" value="AA/rel_permease1"/>
</dbReference>
<feature type="transmembrane region" description="Helical" evidence="6">
    <location>
        <begin position="214"/>
        <end position="236"/>
    </location>
</feature>
<dbReference type="Gene3D" id="1.20.1740.10">
    <property type="entry name" value="Amino acid/polyamine transporter I"/>
    <property type="match status" value="1"/>
</dbReference>
<dbReference type="InterPro" id="IPR050367">
    <property type="entry name" value="APC_superfamily"/>
</dbReference>
<evidence type="ECO:0000256" key="4">
    <source>
        <dbReference type="ARBA" id="ARBA00022989"/>
    </source>
</evidence>
<evidence type="ECO:0000313" key="8">
    <source>
        <dbReference type="Proteomes" id="UP000253508"/>
    </source>
</evidence>
<feature type="transmembrane region" description="Helical" evidence="6">
    <location>
        <begin position="176"/>
        <end position="194"/>
    </location>
</feature>
<evidence type="ECO:0000256" key="5">
    <source>
        <dbReference type="ARBA" id="ARBA00023136"/>
    </source>
</evidence>
<feature type="transmembrane region" description="Helical" evidence="6">
    <location>
        <begin position="119"/>
        <end position="136"/>
    </location>
</feature>
<evidence type="ECO:0000313" key="7">
    <source>
        <dbReference type="EMBL" id="RCK62012.1"/>
    </source>
</evidence>
<dbReference type="GO" id="GO:0022857">
    <property type="term" value="F:transmembrane transporter activity"/>
    <property type="evidence" value="ECO:0007669"/>
    <property type="project" value="InterPro"/>
</dbReference>
<dbReference type="PANTHER" id="PTHR42770">
    <property type="entry name" value="AMINO ACID TRANSPORTER-RELATED"/>
    <property type="match status" value="1"/>
</dbReference>
<dbReference type="Proteomes" id="UP000253508">
    <property type="component" value="Unassembled WGS sequence"/>
</dbReference>
<evidence type="ECO:0000256" key="6">
    <source>
        <dbReference type="SAM" id="Phobius"/>
    </source>
</evidence>
<feature type="transmembrane region" description="Helical" evidence="6">
    <location>
        <begin position="12"/>
        <end position="31"/>
    </location>
</feature>
<dbReference type="PANTHER" id="PTHR42770:SF7">
    <property type="entry name" value="MEMBRANE PROTEIN"/>
    <property type="match status" value="1"/>
</dbReference>
<accession>A0A367YAF4</accession>
<evidence type="ECO:0000256" key="3">
    <source>
        <dbReference type="ARBA" id="ARBA00022692"/>
    </source>
</evidence>
<proteinExistence type="predicted"/>
<evidence type="ECO:0000256" key="1">
    <source>
        <dbReference type="ARBA" id="ARBA00004651"/>
    </source>
</evidence>
<keyword evidence="4 6" id="KW-1133">Transmembrane helix</keyword>
<comment type="subcellular location">
    <subcellularLocation>
        <location evidence="1">Cell membrane</location>
        <topology evidence="1">Multi-pass membrane protein</topology>
    </subcellularLocation>
</comment>
<reference evidence="7 8" key="1">
    <citation type="submission" date="2018-07" db="EMBL/GenBank/DDBJ databases">
        <title>Microbacterium endoborsara sp. nov., a novel actinobacterium isolated from Borszczowia aralocaspica.</title>
        <authorList>
            <person name="An D."/>
        </authorList>
    </citation>
    <scope>NUCLEOTIDE SEQUENCE [LARGE SCALE GENOMIC DNA]</scope>
    <source>
        <strain evidence="7 8">C1.15228</strain>
    </source>
</reference>
<feature type="transmembrane region" description="Helical" evidence="6">
    <location>
        <begin position="145"/>
        <end position="164"/>
    </location>
</feature>
<sequence>MTTGLARRLGLGDAIAIGLGSMIGAGAFAVWRPAIDAAGSWILVSLALAAVVAFCNATSSAQLAAVHPVAGGSYAYGNAELGAWWGYLAGWCFIIGKLASCAAMAMTFAAYVAPGYEKPVAIAAIVALTTVNLLGVTRTALATKILVVIVLVVLVFVVAAGFAAPAVSDPLVGQGWYGVLQAAGLLFFAFAGYARIATMGEEVRDPARTIPRAILGSFAGALVVYVLLALVTLRAVGGDGSTAPLADVVAASPWSWGGPIVRVGAACAALGALLALVAGIGRTSLAMARGGDLPGVFSRIHPKTQVPFVAEIAVAVVVIGVLLVADLRGAIGFSSFGVLIYYLVANLAAFRQGAAVRRYPRWIQVVGAVGCVALAAMLPWQSVLGGIVLVAIGIAIRAVRLVFERRSV</sequence>
<feature type="transmembrane region" description="Helical" evidence="6">
    <location>
        <begin position="37"/>
        <end position="55"/>
    </location>
</feature>
<feature type="transmembrane region" description="Helical" evidence="6">
    <location>
        <begin position="306"/>
        <end position="325"/>
    </location>
</feature>
<comment type="caution">
    <text evidence="7">The sequence shown here is derived from an EMBL/GenBank/DDBJ whole genome shotgun (WGS) entry which is preliminary data.</text>
</comment>
<keyword evidence="2" id="KW-1003">Cell membrane</keyword>
<feature type="transmembrane region" description="Helical" evidence="6">
    <location>
        <begin position="362"/>
        <end position="380"/>
    </location>
</feature>
<protein>
    <submittedName>
        <fullName evidence="7">Amino acid permease</fullName>
    </submittedName>
</protein>
<keyword evidence="8" id="KW-1185">Reference proteome</keyword>
<name>A0A367YAF4_9MICO</name>
<dbReference type="PIRSF" id="PIRSF006060">
    <property type="entry name" value="AA_transporter"/>
    <property type="match status" value="1"/>
</dbReference>
<keyword evidence="5 6" id="KW-0472">Membrane</keyword>
<dbReference type="RefSeq" id="WP_114117113.1">
    <property type="nucleotide sequence ID" value="NZ_BMHU01000004.1"/>
</dbReference>
<keyword evidence="3 6" id="KW-0812">Transmembrane</keyword>
<feature type="transmembrane region" description="Helical" evidence="6">
    <location>
        <begin position="386"/>
        <end position="403"/>
    </location>
</feature>
<feature type="transmembrane region" description="Helical" evidence="6">
    <location>
        <begin position="331"/>
        <end position="350"/>
    </location>
</feature>
<dbReference type="EMBL" id="QORO01000001">
    <property type="protein sequence ID" value="RCK62012.1"/>
    <property type="molecule type" value="Genomic_DNA"/>
</dbReference>
<feature type="transmembrane region" description="Helical" evidence="6">
    <location>
        <begin position="88"/>
        <end position="113"/>
    </location>
</feature>
<dbReference type="AlphaFoldDB" id="A0A367YAF4"/>
<evidence type="ECO:0000256" key="2">
    <source>
        <dbReference type="ARBA" id="ARBA00022475"/>
    </source>
</evidence>
<dbReference type="GO" id="GO:0005886">
    <property type="term" value="C:plasma membrane"/>
    <property type="evidence" value="ECO:0007669"/>
    <property type="project" value="UniProtKB-SubCell"/>
</dbReference>
<organism evidence="7 8">
    <name type="scientific">Microbacterium sorbitolivorans</name>
    <dbReference type="NCBI Taxonomy" id="1867410"/>
    <lineage>
        <taxon>Bacteria</taxon>
        <taxon>Bacillati</taxon>
        <taxon>Actinomycetota</taxon>
        <taxon>Actinomycetes</taxon>
        <taxon>Micrococcales</taxon>
        <taxon>Microbacteriaceae</taxon>
        <taxon>Microbacterium</taxon>
    </lineage>
</organism>
<dbReference type="OrthoDB" id="259687at2"/>
<dbReference type="Pfam" id="PF13520">
    <property type="entry name" value="AA_permease_2"/>
    <property type="match status" value="1"/>
</dbReference>
<feature type="transmembrane region" description="Helical" evidence="6">
    <location>
        <begin position="256"/>
        <end position="280"/>
    </location>
</feature>